<evidence type="ECO:0000256" key="1">
    <source>
        <dbReference type="SAM" id="MobiDB-lite"/>
    </source>
</evidence>
<accession>A0A1I0QSB7</accession>
<dbReference type="InterPro" id="IPR015168">
    <property type="entry name" value="SsuA/THI5"/>
</dbReference>
<dbReference type="AlphaFoldDB" id="A0A1I0QSB7"/>
<gene>
    <name evidence="3" type="ORF">SAMN05216285_3859</name>
</gene>
<sequence length="420" mass="46189">MHPRTFWVLDDDDRDVVDDLAVGLGRTAARVLAYLLRRAEREDEPATAVQMQIGTELSRSPISDAVSRLEEDGLIDRSTLPDDTQGRPPSAWRPSGDLAESRRRAYEQHARALLDRTEALFVDRPSDSEPETGSETDLTVALNWRPNGLHVPIYAASEAAWYDEYGADVDIEHHEGSSRAVDRVRQAEADVAVAGAATVLRARAAGVPLVPIAVLYQRAMTVLYTAREAFGEELRSVSQLQGRRIGMVPRSETGVLGRLFISQTALEDDIEIVETTGEERAALSTGRADVVTGSMTDPRQLERRGKTVDALQVTDHFPIYGPTIAVHERLLRTRRSALAAFLAGTAGGWADAKSDPGPAVDRIAAIGDDEPDDVRATFERAVDDFGDSEATRERGWGWQRERTWDRLRTALDQGELLTAA</sequence>
<dbReference type="eggNOG" id="arCOG01803">
    <property type="taxonomic scope" value="Archaea"/>
</dbReference>
<evidence type="ECO:0000313" key="4">
    <source>
        <dbReference type="Proteomes" id="UP000183275"/>
    </source>
</evidence>
<proteinExistence type="predicted"/>
<protein>
    <submittedName>
        <fullName evidence="3">ABC-type nitrate/sulfonate/bicarbonate transport system, substrate-binding protein</fullName>
    </submittedName>
</protein>
<dbReference type="InterPro" id="IPR027939">
    <property type="entry name" value="NMT1/THI5"/>
</dbReference>
<evidence type="ECO:0000313" key="3">
    <source>
        <dbReference type="EMBL" id="SEW30487.1"/>
    </source>
</evidence>
<dbReference type="STRING" id="1202768.SAMN05216285_3859"/>
<dbReference type="OrthoDB" id="157197at2157"/>
<dbReference type="Pfam" id="PF09084">
    <property type="entry name" value="NMT1"/>
    <property type="match status" value="1"/>
</dbReference>
<dbReference type="InterPro" id="IPR036390">
    <property type="entry name" value="WH_DNA-bd_sf"/>
</dbReference>
<feature type="region of interest" description="Disordered" evidence="1">
    <location>
        <begin position="72"/>
        <end position="101"/>
    </location>
</feature>
<reference evidence="4" key="1">
    <citation type="submission" date="2016-10" db="EMBL/GenBank/DDBJ databases">
        <authorList>
            <person name="Varghese N."/>
        </authorList>
    </citation>
    <scope>NUCLEOTIDE SEQUENCE [LARGE SCALE GENOMIC DNA]</scope>
    <source>
        <strain evidence="4">CGMCC 1.12284</strain>
    </source>
</reference>
<dbReference type="EMBL" id="FOIS01000005">
    <property type="protein sequence ID" value="SEW30487.1"/>
    <property type="molecule type" value="Genomic_DNA"/>
</dbReference>
<dbReference type="PANTHER" id="PTHR31528">
    <property type="entry name" value="4-AMINO-5-HYDROXYMETHYL-2-METHYLPYRIMIDINE PHOSPHATE SYNTHASE THI11-RELATED"/>
    <property type="match status" value="1"/>
</dbReference>
<dbReference type="InterPro" id="IPR036388">
    <property type="entry name" value="WH-like_DNA-bd_sf"/>
</dbReference>
<name>A0A1I0QSB7_9EURY</name>
<dbReference type="PANTHER" id="PTHR31528:SF15">
    <property type="entry name" value="RIBOFLAVIN-BINDING PROTEIN RIBY"/>
    <property type="match status" value="1"/>
</dbReference>
<dbReference type="SUPFAM" id="SSF46785">
    <property type="entry name" value="Winged helix' DNA-binding domain"/>
    <property type="match status" value="1"/>
</dbReference>
<evidence type="ECO:0000259" key="2">
    <source>
        <dbReference type="Pfam" id="PF09084"/>
    </source>
</evidence>
<dbReference type="RefSeq" id="WP_049989162.1">
    <property type="nucleotide sequence ID" value="NZ_FOIS01000005.1"/>
</dbReference>
<dbReference type="Gene3D" id="3.40.190.10">
    <property type="entry name" value="Periplasmic binding protein-like II"/>
    <property type="match status" value="2"/>
</dbReference>
<organism evidence="3 4">
    <name type="scientific">Natrinema salifodinae</name>
    <dbReference type="NCBI Taxonomy" id="1202768"/>
    <lineage>
        <taxon>Archaea</taxon>
        <taxon>Methanobacteriati</taxon>
        <taxon>Methanobacteriota</taxon>
        <taxon>Stenosarchaea group</taxon>
        <taxon>Halobacteria</taxon>
        <taxon>Halobacteriales</taxon>
        <taxon>Natrialbaceae</taxon>
        <taxon>Natrinema</taxon>
    </lineage>
</organism>
<keyword evidence="4" id="KW-1185">Reference proteome</keyword>
<dbReference type="Proteomes" id="UP000183275">
    <property type="component" value="Unassembled WGS sequence"/>
</dbReference>
<dbReference type="SUPFAM" id="SSF53850">
    <property type="entry name" value="Periplasmic binding protein-like II"/>
    <property type="match status" value="1"/>
</dbReference>
<dbReference type="GO" id="GO:0009228">
    <property type="term" value="P:thiamine biosynthetic process"/>
    <property type="evidence" value="ECO:0007669"/>
    <property type="project" value="InterPro"/>
</dbReference>
<dbReference type="Gene3D" id="1.10.10.10">
    <property type="entry name" value="Winged helix-like DNA-binding domain superfamily/Winged helix DNA-binding domain"/>
    <property type="match status" value="1"/>
</dbReference>
<feature type="domain" description="SsuA/THI5-like" evidence="2">
    <location>
        <begin position="150"/>
        <end position="357"/>
    </location>
</feature>